<reference evidence="3" key="2">
    <citation type="submission" date="2017-11" db="EMBL/GenBank/DDBJ databases">
        <title>Candida auris genome assembly and annotation.</title>
        <authorList>
            <person name="Munoz J.F."/>
            <person name="Gade L.G."/>
            <person name="Chow N.A."/>
            <person name="Litvintseva A.P."/>
            <person name="Loparev V.N."/>
            <person name="Cuomo C.A."/>
        </authorList>
    </citation>
    <scope>NUCLEOTIDE SEQUENCE</scope>
    <source>
        <strain evidence="3">B8441</strain>
    </source>
</reference>
<sequence length="476" mass="53946">MASPQGYVQRQQGSVSEAPSKVYQPNTAAPAISYTPTEVNIPSKLYDKVPNLNLYKKLQDAEKQLDLLIAQKGLDFQSVQASSMQANSMKRETGILRVFIYNTCQNQPWQNNQSKVNETSNTDSSWTLRVEGRFISDSPEVSEAKEMKFSSFLSGISIEIVPNEDYPSLQGSQSNIIEWRNEGNNNGNNQGGNSQLSNGSSQWSFDGIDVTRQGVFPIKSKIAILTKDYTFKLSVSQEMAQFTGKREASQQELIYSIWQYVLFKKLFKRADSYSNVPAVPASSMSSQALNSQSNEETDLSVVQCDEVLKDLLKVNTFKFKDLYQLIQPHVRPRQPIVLDYEIDTTRSTTLGDVVVDIPVELALSMGKMEKEIIDENKSAFESMSKSDELVQYLNQRISLGIVALQSSNNREQFYRELSDDPVVFIKKWLESQSETLKALKSEEGFNEEDVRKAQYFKEHEQELRQKIDLMLGAQKL</sequence>
<feature type="region of interest" description="Disordered" evidence="1">
    <location>
        <begin position="179"/>
        <end position="200"/>
    </location>
</feature>
<proteinExistence type="predicted"/>
<accession>A0A5Q7YB82</accession>
<comment type="caution">
    <text evidence="3">The sequence shown here is derived from an EMBL/GenBank/DDBJ whole genome shotgun (WGS) entry which is preliminary data.</text>
</comment>
<dbReference type="VEuPathDB" id="FungiDB:CJJ07_004568"/>
<gene>
    <name evidence="3" type="ORF">B9J08_002797</name>
    <name evidence="2" type="ORF">B9J08_00656</name>
</gene>
<dbReference type="Gene3D" id="1.10.245.10">
    <property type="entry name" value="SWIB/MDM2 domain"/>
    <property type="match status" value="1"/>
</dbReference>
<dbReference type="PANTHER" id="PTHR13844">
    <property type="entry name" value="SWI/SNF-RELATED MATRIX-ASSOCIATED ACTIN-DEPENDENT REGULATOR OF CHROMATIN SUBFAMILY D"/>
    <property type="match status" value="1"/>
</dbReference>
<reference evidence="2 4" key="3">
    <citation type="journal article" date="2018" name="Nat. Commun.">
        <title>Genomic insights into multidrug-resistance, mating and virulence in Candida auris and related emerging species.</title>
        <authorList>
            <person name="Munoz J.F."/>
            <person name="Gade L."/>
            <person name="Chow N.A."/>
            <person name="Loparev V.N."/>
            <person name="Juieng P."/>
            <person name="Berkow E.L."/>
            <person name="Farrer R.A."/>
            <person name="Litvintseva A.P."/>
            <person name="Cuomo C.A."/>
        </authorList>
    </citation>
    <scope>GENOME REANNOTATION</scope>
    <source>
        <strain evidence="2 4">B8441</strain>
    </source>
</reference>
<reference evidence="2" key="4">
    <citation type="submission" date="2024-03" db="EMBL/GenBank/DDBJ databases">
        <title>Improved genome assembly of Candida auris strain B8441 and annotation of B11205.</title>
        <authorList>
            <person name="Cauldron N.C."/>
            <person name="Shea T."/>
            <person name="Cuomo C.A."/>
        </authorList>
    </citation>
    <scope>NUCLEOTIDE SEQUENCE</scope>
    <source>
        <strain evidence="2">B8441</strain>
    </source>
</reference>
<dbReference type="AlphaFoldDB" id="A0A2H0ZLN2"/>
<evidence type="ECO:0000313" key="3">
    <source>
        <dbReference type="EMBL" id="PIS51223.1"/>
    </source>
</evidence>
<dbReference type="CDD" id="cd10568">
    <property type="entry name" value="SWIB_like"/>
    <property type="match status" value="1"/>
</dbReference>
<organism evidence="3">
    <name type="scientific">Candidozyma auris</name>
    <name type="common">Yeast</name>
    <name type="synonym">Candida auris</name>
    <dbReference type="NCBI Taxonomy" id="498019"/>
    <lineage>
        <taxon>Eukaryota</taxon>
        <taxon>Fungi</taxon>
        <taxon>Dikarya</taxon>
        <taxon>Ascomycota</taxon>
        <taxon>Saccharomycotina</taxon>
        <taxon>Pichiomycetes</taxon>
        <taxon>Metschnikowiaceae</taxon>
        <taxon>Candidozyma</taxon>
    </lineage>
</organism>
<name>A0A2H0ZLN2_CANAR</name>
<evidence type="ECO:0000313" key="4">
    <source>
        <dbReference type="Proteomes" id="UP000230249"/>
    </source>
</evidence>
<evidence type="ECO:0000313" key="2">
    <source>
        <dbReference type="EMBL" id="KAK8442330.1"/>
    </source>
</evidence>
<dbReference type="STRING" id="498019.A0A2H0ZLN2"/>
<dbReference type="EMBL" id="PEKT03000001">
    <property type="protein sequence ID" value="KAK8442330.1"/>
    <property type="molecule type" value="Genomic_DNA"/>
</dbReference>
<accession>A0A2H0ZLN2</accession>
<dbReference type="OMA" id="NFRCNEP"/>
<dbReference type="VEuPathDB" id="FungiDB:QG37_08247"/>
<dbReference type="VEuPathDB" id="FungiDB:B9J08_002797"/>
<dbReference type="SUPFAM" id="SSF47592">
    <property type="entry name" value="SWIB/MDM2 domain"/>
    <property type="match status" value="1"/>
</dbReference>
<protein>
    <recommendedName>
        <fullName evidence="5">DM2 domain-containing protein</fullName>
    </recommendedName>
</protein>
<dbReference type="EMBL" id="PEKT02000007">
    <property type="protein sequence ID" value="PIS51223.1"/>
    <property type="molecule type" value="Genomic_DNA"/>
</dbReference>
<dbReference type="VEuPathDB" id="FungiDB:CJI96_0000636"/>
<dbReference type="InterPro" id="IPR036885">
    <property type="entry name" value="SWIB_MDM2_dom_sf"/>
</dbReference>
<keyword evidence="4" id="KW-1185">Reference proteome</keyword>
<evidence type="ECO:0000256" key="1">
    <source>
        <dbReference type="SAM" id="MobiDB-lite"/>
    </source>
</evidence>
<feature type="compositionally biased region" description="Low complexity" evidence="1">
    <location>
        <begin position="182"/>
        <end position="200"/>
    </location>
</feature>
<dbReference type="VEuPathDB" id="FungiDB:CJI97_002852"/>
<evidence type="ECO:0008006" key="5">
    <source>
        <dbReference type="Google" id="ProtNLM"/>
    </source>
</evidence>
<dbReference type="VEuPathDB" id="FungiDB:CJJ09_001300"/>
<reference evidence="3 4" key="1">
    <citation type="journal article" date="2017" name="Clin. Infect. Dis.">
        <title>Simultaneous emergence of multidrug-resistant Candida auris on 3 continents confirmed by whole-genome sequencing and epidemiological analyses.</title>
        <authorList>
            <person name="Lockhart S.R."/>
            <person name="Etienne K.A."/>
            <person name="Vallabhaneni S."/>
            <person name="Farooqi J."/>
            <person name="Chowdhary A."/>
            <person name="Govender N.P."/>
            <person name="Colombo A.L."/>
            <person name="Calvo B."/>
            <person name="Cuomo C.A."/>
            <person name="Desjardins C.A."/>
            <person name="Berkow E.L."/>
            <person name="Castanheira M."/>
            <person name="Magobo R.E."/>
            <person name="Jabeen K."/>
            <person name="Asghar R.J."/>
            <person name="Meis J.F."/>
            <person name="Jackson B."/>
            <person name="Chiller T."/>
            <person name="Litvintseva A.P."/>
        </authorList>
    </citation>
    <scope>NUCLEOTIDE SEQUENCE [LARGE SCALE GENOMIC DNA]</scope>
    <source>
        <strain evidence="3 4">B8441</strain>
    </source>
</reference>
<feature type="region of interest" description="Disordered" evidence="1">
    <location>
        <begin position="1"/>
        <end position="22"/>
    </location>
</feature>
<dbReference type="Proteomes" id="UP000230249">
    <property type="component" value="Unassembled WGS sequence"/>
</dbReference>